<evidence type="ECO:0000259" key="3">
    <source>
        <dbReference type="PROSITE" id="PS51186"/>
    </source>
</evidence>
<dbReference type="PROSITE" id="PS51186">
    <property type="entry name" value="GNAT"/>
    <property type="match status" value="1"/>
</dbReference>
<dbReference type="InterPro" id="IPR016181">
    <property type="entry name" value="Acyl_CoA_acyltransferase"/>
</dbReference>
<accession>A0A3S0HWR9</accession>
<dbReference type="SUPFAM" id="SSF55729">
    <property type="entry name" value="Acyl-CoA N-acyltransferases (Nat)"/>
    <property type="match status" value="1"/>
</dbReference>
<dbReference type="AlphaFoldDB" id="A0A3S0HWR9"/>
<evidence type="ECO:0000313" key="4">
    <source>
        <dbReference type="EMBL" id="RTR14185.1"/>
    </source>
</evidence>
<keyword evidence="1 4" id="KW-0808">Transferase</keyword>
<dbReference type="CDD" id="cd04301">
    <property type="entry name" value="NAT_SF"/>
    <property type="match status" value="1"/>
</dbReference>
<name>A0A3S0HWR9_9PROT</name>
<dbReference type="GO" id="GO:0016747">
    <property type="term" value="F:acyltransferase activity, transferring groups other than amino-acyl groups"/>
    <property type="evidence" value="ECO:0007669"/>
    <property type="project" value="InterPro"/>
</dbReference>
<dbReference type="PANTHER" id="PTHR43420">
    <property type="entry name" value="ACETYLTRANSFERASE"/>
    <property type="match status" value="1"/>
</dbReference>
<dbReference type="EMBL" id="RXMA01000041">
    <property type="protein sequence ID" value="RTR14185.1"/>
    <property type="molecule type" value="Genomic_DNA"/>
</dbReference>
<reference evidence="4 5" key="1">
    <citation type="submission" date="2018-12" db="EMBL/GenBank/DDBJ databases">
        <authorList>
            <person name="Yang Y."/>
        </authorList>
    </citation>
    <scope>NUCLEOTIDE SEQUENCE [LARGE SCALE GENOMIC DNA]</scope>
    <source>
        <strain evidence="4 5">L-25-5w-1</strain>
    </source>
</reference>
<evidence type="ECO:0000256" key="1">
    <source>
        <dbReference type="ARBA" id="ARBA00022679"/>
    </source>
</evidence>
<dbReference type="Gene3D" id="3.40.630.30">
    <property type="match status" value="1"/>
</dbReference>
<dbReference type="Pfam" id="PF00583">
    <property type="entry name" value="Acetyltransf_1"/>
    <property type="match status" value="1"/>
</dbReference>
<comment type="caution">
    <text evidence="4">The sequence shown here is derived from an EMBL/GenBank/DDBJ whole genome shotgun (WGS) entry which is preliminary data.</text>
</comment>
<dbReference type="InterPro" id="IPR050680">
    <property type="entry name" value="YpeA/RimI_acetyltransf"/>
</dbReference>
<evidence type="ECO:0000313" key="5">
    <source>
        <dbReference type="Proteomes" id="UP000277007"/>
    </source>
</evidence>
<organism evidence="4 5">
    <name type="scientific">Azospirillum griseum</name>
    <dbReference type="NCBI Taxonomy" id="2496639"/>
    <lineage>
        <taxon>Bacteria</taxon>
        <taxon>Pseudomonadati</taxon>
        <taxon>Pseudomonadota</taxon>
        <taxon>Alphaproteobacteria</taxon>
        <taxon>Rhodospirillales</taxon>
        <taxon>Azospirillaceae</taxon>
        <taxon>Azospirillum</taxon>
    </lineage>
</organism>
<gene>
    <name evidence="4" type="ORF">EJ903_24180</name>
</gene>
<sequence length="188" mass="21101">MARSRCDRIDPFMPVLSLPPAPDALVARGIFPRPAVAADADFMRDVYVAARWEEMSVTGWPQELIVAFLHDQFRLQTQHYDTHYAEAARLVIECNGAPVGKLLLHDNGQEIRIVDIGFTPASRRRGIGGALVEWTQDIARSLGRTCVSLHVEPNNPAKRLYHRLGFSVIELRGVYELMEWRVGPVAVS</sequence>
<proteinExistence type="predicted"/>
<evidence type="ECO:0000256" key="2">
    <source>
        <dbReference type="ARBA" id="ARBA00023315"/>
    </source>
</evidence>
<keyword evidence="5" id="KW-1185">Reference proteome</keyword>
<feature type="domain" description="N-acetyltransferase" evidence="3">
    <location>
        <begin position="30"/>
        <end position="183"/>
    </location>
</feature>
<keyword evidence="2" id="KW-0012">Acyltransferase</keyword>
<dbReference type="Proteomes" id="UP000277007">
    <property type="component" value="Unassembled WGS sequence"/>
</dbReference>
<dbReference type="InterPro" id="IPR000182">
    <property type="entry name" value="GNAT_dom"/>
</dbReference>
<protein>
    <submittedName>
        <fullName evidence="4">GNAT family N-acetyltransferase</fullName>
    </submittedName>
</protein>